<comment type="caution">
    <text evidence="2">The sequence shown here is derived from an EMBL/GenBank/DDBJ whole genome shotgun (WGS) entry which is preliminary data.</text>
</comment>
<proteinExistence type="predicted"/>
<protein>
    <submittedName>
        <fullName evidence="2">Helix-turn-helix domain-containing protein</fullName>
    </submittedName>
</protein>
<evidence type="ECO:0000313" key="2">
    <source>
        <dbReference type="EMBL" id="MFD0687162.1"/>
    </source>
</evidence>
<organism evidence="2 3">
    <name type="scientific">Actinomadura fibrosa</name>
    <dbReference type="NCBI Taxonomy" id="111802"/>
    <lineage>
        <taxon>Bacteria</taxon>
        <taxon>Bacillati</taxon>
        <taxon>Actinomycetota</taxon>
        <taxon>Actinomycetes</taxon>
        <taxon>Streptosporangiales</taxon>
        <taxon>Thermomonosporaceae</taxon>
        <taxon>Actinomadura</taxon>
    </lineage>
</organism>
<sequence length="450" mass="48692">MVPTATSLRIGARVRAERKSRGLVVLDLAEQMKEAAPERVRRRLPSSRDLERTIRAHESGKRGIGPRYRILYARTFGIDEDELFPEFVPPPPTVEDEDPATAKTGDHTPDEGDEVKRRAALQFLAALSAGAAVPPGALETILSGLDDALGRPVDLTEWEAIVREYGSQIAFRPSGALVGDLTSEIITVGELLKRHQATDDVPGLLRVRAGLTGLLAIDLGDMGRQREARTAWSAARRAADASGDREMRVWTRGRSAQDAQWCGRPAEVVIGLADEAIEIADGNPSFGLARAHGARAAIAADQGDATGMEASLTALKRTFDRLPHDSLTWSPLTYQETQLRWDEGYARTQMGDGKAEKALDHALTLYPPEATSPVLNIHIMQATGLVQSRDVEGGLQKAIATLQDDGRTRRMAAGTTLLVGHLLRALPEQAQALPAARELRELASGRAVMA</sequence>
<evidence type="ECO:0000313" key="3">
    <source>
        <dbReference type="Proteomes" id="UP001597063"/>
    </source>
</evidence>
<gene>
    <name evidence="2" type="ORF">ACFQZM_21870</name>
</gene>
<accession>A0ABW2XMY5</accession>
<reference evidence="3" key="1">
    <citation type="journal article" date="2019" name="Int. J. Syst. Evol. Microbiol.">
        <title>The Global Catalogue of Microorganisms (GCM) 10K type strain sequencing project: providing services to taxonomists for standard genome sequencing and annotation.</title>
        <authorList>
            <consortium name="The Broad Institute Genomics Platform"/>
            <consortium name="The Broad Institute Genome Sequencing Center for Infectious Disease"/>
            <person name="Wu L."/>
            <person name="Ma J."/>
        </authorList>
    </citation>
    <scope>NUCLEOTIDE SEQUENCE [LARGE SCALE GENOMIC DNA]</scope>
    <source>
        <strain evidence="3">JCM 9371</strain>
    </source>
</reference>
<dbReference type="RefSeq" id="WP_242619462.1">
    <property type="nucleotide sequence ID" value="NZ_CAACUY010000112.1"/>
</dbReference>
<evidence type="ECO:0000256" key="1">
    <source>
        <dbReference type="SAM" id="MobiDB-lite"/>
    </source>
</evidence>
<keyword evidence="3" id="KW-1185">Reference proteome</keyword>
<feature type="compositionally biased region" description="Basic and acidic residues" evidence="1">
    <location>
        <begin position="104"/>
        <end position="113"/>
    </location>
</feature>
<name>A0ABW2XMY5_9ACTN</name>
<dbReference type="EMBL" id="JBHTGP010000012">
    <property type="protein sequence ID" value="MFD0687162.1"/>
    <property type="molecule type" value="Genomic_DNA"/>
</dbReference>
<dbReference type="CDD" id="cd00093">
    <property type="entry name" value="HTH_XRE"/>
    <property type="match status" value="1"/>
</dbReference>
<dbReference type="InterPro" id="IPR001387">
    <property type="entry name" value="Cro/C1-type_HTH"/>
</dbReference>
<dbReference type="Proteomes" id="UP001597063">
    <property type="component" value="Unassembled WGS sequence"/>
</dbReference>
<feature type="region of interest" description="Disordered" evidence="1">
    <location>
        <begin position="88"/>
        <end position="113"/>
    </location>
</feature>